<evidence type="ECO:0000313" key="4">
    <source>
        <dbReference type="EMBL" id="MBM2357489.1"/>
    </source>
</evidence>
<dbReference type="SUPFAM" id="SSF53850">
    <property type="entry name" value="Periplasmic binding protein-like II"/>
    <property type="match status" value="1"/>
</dbReference>
<dbReference type="Proteomes" id="UP000809337">
    <property type="component" value="Unassembled WGS sequence"/>
</dbReference>
<dbReference type="SMART" id="SM00062">
    <property type="entry name" value="PBPb"/>
    <property type="match status" value="1"/>
</dbReference>
<dbReference type="CDD" id="cd13530">
    <property type="entry name" value="PBP2_peptides_like"/>
    <property type="match status" value="1"/>
</dbReference>
<dbReference type="Pfam" id="PF00497">
    <property type="entry name" value="SBP_bac_3"/>
    <property type="match status" value="1"/>
</dbReference>
<accession>A0A9Q2RZK8</accession>
<dbReference type="Gene3D" id="3.40.190.10">
    <property type="entry name" value="Periplasmic binding protein-like II"/>
    <property type="match status" value="2"/>
</dbReference>
<feature type="domain" description="Solute-binding protein family 3/N-terminal" evidence="3">
    <location>
        <begin position="37"/>
        <end position="261"/>
    </location>
</feature>
<dbReference type="AlphaFoldDB" id="A0A9Q2RZK8"/>
<reference evidence="4" key="1">
    <citation type="submission" date="2021-01" db="EMBL/GenBank/DDBJ databases">
        <title>Diatom-associated Roseobacters Show Island Model of Population Structure.</title>
        <authorList>
            <person name="Qu L."/>
            <person name="Feng X."/>
            <person name="Chen Y."/>
            <person name="Li L."/>
            <person name="Wang X."/>
            <person name="Hu Z."/>
            <person name="Wang H."/>
            <person name="Luo H."/>
        </authorList>
    </citation>
    <scope>NUCLEOTIDE SEQUENCE</scope>
    <source>
        <strain evidence="4">SM26-45</strain>
    </source>
</reference>
<evidence type="ECO:0000313" key="5">
    <source>
        <dbReference type="Proteomes" id="UP000809337"/>
    </source>
</evidence>
<dbReference type="PANTHER" id="PTHR35936">
    <property type="entry name" value="MEMBRANE-BOUND LYTIC MUREIN TRANSGLYCOSYLASE F"/>
    <property type="match status" value="1"/>
</dbReference>
<evidence type="ECO:0000256" key="2">
    <source>
        <dbReference type="SAM" id="SignalP"/>
    </source>
</evidence>
<comment type="caution">
    <text evidence="4">The sequence shown here is derived from an EMBL/GenBank/DDBJ whole genome shotgun (WGS) entry which is preliminary data.</text>
</comment>
<feature type="chain" id="PRO_5040250150" evidence="2">
    <location>
        <begin position="24"/>
        <end position="273"/>
    </location>
</feature>
<keyword evidence="1 2" id="KW-0732">Signal</keyword>
<gene>
    <name evidence="4" type="ORF">JQX14_23340</name>
</gene>
<evidence type="ECO:0000259" key="3">
    <source>
        <dbReference type="SMART" id="SM00062"/>
    </source>
</evidence>
<dbReference type="EMBL" id="JAFBWN010000040">
    <property type="protein sequence ID" value="MBM2357489.1"/>
    <property type="molecule type" value="Genomic_DNA"/>
</dbReference>
<dbReference type="InterPro" id="IPR001638">
    <property type="entry name" value="Solute-binding_3/MltF_N"/>
</dbReference>
<sequence>MNFGKTYVLGALAAFTIASGAAAQDCPTDLETVSKGQLTVAVTTFAPYSFMNEKNELSGVDGDIVKAAAKRLCLEVETLVVDPAAAIQSVMAGRADLTVGDWYRTAERAAVMSFTTPLYLDSMGIISTTGTDTVEDLVGQTVGTVQGYLWVQDLEKLLGDDLQLYSSSVNLQQDLRSGRIKNAVDGAATAQLAVERGDLEGYQVSIAAPDDRIAASMQPAQVGFPMRKNAVNLLAALDVVLEDMKAEGMIVELLSSYGLSPEMADVGEPRLVE</sequence>
<name>A0A9Q2RZK8_9RHOB</name>
<dbReference type="RefSeq" id="WP_231036252.1">
    <property type="nucleotide sequence ID" value="NZ_JAJNGX010000040.1"/>
</dbReference>
<dbReference type="PANTHER" id="PTHR35936:SF17">
    <property type="entry name" value="ARGININE-BINDING EXTRACELLULAR PROTEIN ARTP"/>
    <property type="match status" value="1"/>
</dbReference>
<organism evidence="4 5">
    <name type="scientific">Pseudosulfitobacter pseudonitzschiae</name>
    <dbReference type="NCBI Taxonomy" id="1402135"/>
    <lineage>
        <taxon>Bacteria</taxon>
        <taxon>Pseudomonadati</taxon>
        <taxon>Pseudomonadota</taxon>
        <taxon>Alphaproteobacteria</taxon>
        <taxon>Rhodobacterales</taxon>
        <taxon>Roseobacteraceae</taxon>
        <taxon>Pseudosulfitobacter</taxon>
    </lineage>
</organism>
<evidence type="ECO:0000256" key="1">
    <source>
        <dbReference type="ARBA" id="ARBA00022729"/>
    </source>
</evidence>
<feature type="signal peptide" evidence="2">
    <location>
        <begin position="1"/>
        <end position="23"/>
    </location>
</feature>
<protein>
    <submittedName>
        <fullName evidence="4">Amino acid ABC transporter substrate-binding protein</fullName>
    </submittedName>
</protein>
<proteinExistence type="predicted"/>